<dbReference type="Proteomes" id="UP000655225">
    <property type="component" value="Unassembled WGS sequence"/>
</dbReference>
<organism evidence="1 2">
    <name type="scientific">Tetracentron sinense</name>
    <name type="common">Spur-leaf</name>
    <dbReference type="NCBI Taxonomy" id="13715"/>
    <lineage>
        <taxon>Eukaryota</taxon>
        <taxon>Viridiplantae</taxon>
        <taxon>Streptophyta</taxon>
        <taxon>Embryophyta</taxon>
        <taxon>Tracheophyta</taxon>
        <taxon>Spermatophyta</taxon>
        <taxon>Magnoliopsida</taxon>
        <taxon>Trochodendrales</taxon>
        <taxon>Trochodendraceae</taxon>
        <taxon>Tetracentron</taxon>
    </lineage>
</organism>
<reference evidence="1 2" key="1">
    <citation type="submission" date="2020-04" db="EMBL/GenBank/DDBJ databases">
        <title>Plant Genome Project.</title>
        <authorList>
            <person name="Zhang R.-G."/>
        </authorList>
    </citation>
    <scope>NUCLEOTIDE SEQUENCE [LARGE SCALE GENOMIC DNA]</scope>
    <source>
        <strain evidence="1">YNK0</strain>
        <tissue evidence="1">Leaf</tissue>
    </source>
</reference>
<evidence type="ECO:0000313" key="2">
    <source>
        <dbReference type="Proteomes" id="UP000655225"/>
    </source>
</evidence>
<dbReference type="EMBL" id="JABCRI010000019">
    <property type="protein sequence ID" value="KAF8389050.1"/>
    <property type="molecule type" value="Genomic_DNA"/>
</dbReference>
<name>A0A834YJB4_TETSI</name>
<dbReference type="AlphaFoldDB" id="A0A834YJB4"/>
<protein>
    <submittedName>
        <fullName evidence="1">Uncharacterized protein</fullName>
    </submittedName>
</protein>
<keyword evidence="2" id="KW-1185">Reference proteome</keyword>
<accession>A0A834YJB4</accession>
<sequence>MYQTSLQIPILDKRNDVLGPPNYGNHCSAQNNIHLSEQIEPTYSSLDVPERMIDIQPNMQWGNQQRDEFFTLDLGVTNQWNVQERRQIALTHSSLDGEYNMNNIVDELPSFRNFIRKASF</sequence>
<gene>
    <name evidence="1" type="ORF">HHK36_025735</name>
</gene>
<comment type="caution">
    <text evidence="1">The sequence shown here is derived from an EMBL/GenBank/DDBJ whole genome shotgun (WGS) entry which is preliminary data.</text>
</comment>
<evidence type="ECO:0000313" key="1">
    <source>
        <dbReference type="EMBL" id="KAF8389050.1"/>
    </source>
</evidence>
<proteinExistence type="predicted"/>